<reference evidence="1" key="1">
    <citation type="submission" date="2020-03" db="EMBL/GenBank/DDBJ databases">
        <authorList>
            <person name="He L."/>
        </authorList>
    </citation>
    <scope>NUCLEOTIDE SEQUENCE</scope>
    <source>
        <strain evidence="1">CkLH20</strain>
    </source>
</reference>
<organism evidence="1 2">
    <name type="scientific">Colletotrichum karsti</name>
    <dbReference type="NCBI Taxonomy" id="1095194"/>
    <lineage>
        <taxon>Eukaryota</taxon>
        <taxon>Fungi</taxon>
        <taxon>Dikarya</taxon>
        <taxon>Ascomycota</taxon>
        <taxon>Pezizomycotina</taxon>
        <taxon>Sordariomycetes</taxon>
        <taxon>Hypocreomycetidae</taxon>
        <taxon>Glomerellales</taxon>
        <taxon>Glomerellaceae</taxon>
        <taxon>Colletotrichum</taxon>
        <taxon>Colletotrichum boninense species complex</taxon>
    </lineage>
</organism>
<evidence type="ECO:0000313" key="2">
    <source>
        <dbReference type="Proteomes" id="UP000781932"/>
    </source>
</evidence>
<dbReference type="EMBL" id="JAATWM020000022">
    <property type="protein sequence ID" value="KAF9875459.1"/>
    <property type="molecule type" value="Genomic_DNA"/>
</dbReference>
<dbReference type="OrthoDB" id="4851849at2759"/>
<proteinExistence type="predicted"/>
<dbReference type="AlphaFoldDB" id="A0A9P6LGQ0"/>
<comment type="caution">
    <text evidence="1">The sequence shown here is derived from an EMBL/GenBank/DDBJ whole genome shotgun (WGS) entry which is preliminary data.</text>
</comment>
<dbReference type="Proteomes" id="UP000781932">
    <property type="component" value="Unassembled WGS sequence"/>
</dbReference>
<reference evidence="1" key="2">
    <citation type="submission" date="2020-11" db="EMBL/GenBank/DDBJ databases">
        <title>Whole genome sequencing of Colletotrichum sp.</title>
        <authorList>
            <person name="Li H."/>
        </authorList>
    </citation>
    <scope>NUCLEOTIDE SEQUENCE</scope>
    <source>
        <strain evidence="1">CkLH20</strain>
    </source>
</reference>
<gene>
    <name evidence="1" type="ORF">CkaCkLH20_07279</name>
</gene>
<dbReference type="GeneID" id="62163070"/>
<accession>A0A9P6LGQ0</accession>
<dbReference type="RefSeq" id="XP_038744920.1">
    <property type="nucleotide sequence ID" value="XM_038889996.1"/>
</dbReference>
<keyword evidence="2" id="KW-1185">Reference proteome</keyword>
<name>A0A9P6LGQ0_9PEZI</name>
<sequence length="330" mass="37261">MATQSTTAEILLAAIHRDELPIDPQTLEDFGFKRCRDLVAVIMLFEVYTALVKTCGITHQTLHQWRARGTMNLVGEINRELEANKHRIDKKVYTWFYLNDRTIASVSLATGTVIDVRPQSSLSMHELNAQIRERMPDRQSYVEMMKGVCMADPATRKKIEAGIEDLSAIVNQAADKVYGRENVEISDQAANEISITGTTTDTLLAHIAARKDSPELQHMTDYAMSRCHFAPERKRLLKVYTHLLSTCGVKPATLHTWNAQGLKPLGQKIKTEFIKKQDSLPAGLVEFVTENQWIWDADDADGESRALFRTPDLAVRFKDMLPHARAINRG</sequence>
<evidence type="ECO:0000313" key="1">
    <source>
        <dbReference type="EMBL" id="KAF9875459.1"/>
    </source>
</evidence>
<protein>
    <submittedName>
        <fullName evidence="1">Uncharacterized protein</fullName>
    </submittedName>
</protein>